<keyword evidence="4 5" id="KW-0472">Membrane</keyword>
<keyword evidence="3 5" id="KW-1133">Transmembrane helix</keyword>
<keyword evidence="2 5" id="KW-0812">Transmembrane</keyword>
<feature type="transmembrane region" description="Helical" evidence="5">
    <location>
        <begin position="70"/>
        <end position="90"/>
    </location>
</feature>
<dbReference type="Proteomes" id="UP000028702">
    <property type="component" value="Unassembled WGS sequence"/>
</dbReference>
<dbReference type="InterPro" id="IPR003689">
    <property type="entry name" value="ZIP"/>
</dbReference>
<feature type="transmembrane region" description="Helical" evidence="5">
    <location>
        <begin position="207"/>
        <end position="229"/>
    </location>
</feature>
<dbReference type="eggNOG" id="COG0428">
    <property type="taxonomic scope" value="Bacteria"/>
</dbReference>
<evidence type="ECO:0000256" key="1">
    <source>
        <dbReference type="ARBA" id="ARBA00004141"/>
    </source>
</evidence>
<dbReference type="Pfam" id="PF02535">
    <property type="entry name" value="Zip"/>
    <property type="match status" value="1"/>
</dbReference>
<comment type="subcellular location">
    <subcellularLocation>
        <location evidence="1">Membrane</location>
        <topology evidence="1">Multi-pass membrane protein</topology>
    </subcellularLocation>
</comment>
<dbReference type="GO" id="GO:0005385">
    <property type="term" value="F:zinc ion transmembrane transporter activity"/>
    <property type="evidence" value="ECO:0007669"/>
    <property type="project" value="TreeGrafter"/>
</dbReference>
<sequence length="261" mass="27578">MLGVFQQYGVLASFVAAFISLCGVASVWLARERVLGWSNLLAAFGAGLLLTTVLTHLFPEAMQSTSHAPLYALGGYVLLLLIAGLTDSLFPHSAHHHPAVSMPALTAWLGIAFHSFVDGAVYTVTYESGLETGLMTMGGLTAHKFIDAVILFALMSFYVSARRALIYTVLGAVLMTPLGAVLTVLWLDGAHYGAGFAAPLTAAPHDHGAMLGPLLAAAGGTLLYVSASHLVPHMLEAKRRLALPLFLIGCALSLFMEHALH</sequence>
<evidence type="ECO:0000256" key="3">
    <source>
        <dbReference type="ARBA" id="ARBA00022989"/>
    </source>
</evidence>
<name>A0A081B8Z0_9HYPH</name>
<comment type="caution">
    <text evidence="6">The sequence shown here is derived from an EMBL/GenBank/DDBJ whole genome shotgun (WGS) entry which is preliminary data.</text>
</comment>
<accession>A0A081B8Z0</accession>
<proteinExistence type="predicted"/>
<keyword evidence="7" id="KW-1185">Reference proteome</keyword>
<organism evidence="6 7">
    <name type="scientific">Tepidicaulis marinus</name>
    <dbReference type="NCBI Taxonomy" id="1333998"/>
    <lineage>
        <taxon>Bacteria</taxon>
        <taxon>Pseudomonadati</taxon>
        <taxon>Pseudomonadota</taxon>
        <taxon>Alphaproteobacteria</taxon>
        <taxon>Hyphomicrobiales</taxon>
        <taxon>Parvibaculaceae</taxon>
        <taxon>Tepidicaulis</taxon>
    </lineage>
</organism>
<feature type="transmembrane region" description="Helical" evidence="5">
    <location>
        <begin position="142"/>
        <end position="159"/>
    </location>
</feature>
<dbReference type="PANTHER" id="PTHR11040:SF44">
    <property type="entry name" value="PROTEIN ZNTC-RELATED"/>
    <property type="match status" value="1"/>
</dbReference>
<gene>
    <name evidence="6" type="ORF">M2A_1007</name>
</gene>
<evidence type="ECO:0000256" key="5">
    <source>
        <dbReference type="SAM" id="Phobius"/>
    </source>
</evidence>
<dbReference type="STRING" id="1333998.M2A_1007"/>
<feature type="transmembrane region" description="Helical" evidence="5">
    <location>
        <begin position="166"/>
        <end position="187"/>
    </location>
</feature>
<evidence type="ECO:0000313" key="6">
    <source>
        <dbReference type="EMBL" id="GAK44508.1"/>
    </source>
</evidence>
<feature type="transmembrane region" description="Helical" evidence="5">
    <location>
        <begin position="6"/>
        <end position="30"/>
    </location>
</feature>
<dbReference type="AlphaFoldDB" id="A0A081B8Z0"/>
<evidence type="ECO:0000313" key="7">
    <source>
        <dbReference type="Proteomes" id="UP000028702"/>
    </source>
</evidence>
<dbReference type="PANTHER" id="PTHR11040">
    <property type="entry name" value="ZINC/IRON TRANSPORTER"/>
    <property type="match status" value="1"/>
</dbReference>
<protein>
    <submittedName>
        <fullName evidence="6">Zinc/iron permease</fullName>
    </submittedName>
</protein>
<evidence type="ECO:0000256" key="4">
    <source>
        <dbReference type="ARBA" id="ARBA00023136"/>
    </source>
</evidence>
<evidence type="ECO:0000256" key="2">
    <source>
        <dbReference type="ARBA" id="ARBA00022692"/>
    </source>
</evidence>
<feature type="transmembrane region" description="Helical" evidence="5">
    <location>
        <begin position="241"/>
        <end position="260"/>
    </location>
</feature>
<feature type="transmembrane region" description="Helical" evidence="5">
    <location>
        <begin position="102"/>
        <end position="122"/>
    </location>
</feature>
<dbReference type="RefSeq" id="WP_045443908.1">
    <property type="nucleotide sequence ID" value="NZ_BBIO01000004.1"/>
</dbReference>
<reference evidence="6 7" key="1">
    <citation type="submission" date="2014-07" db="EMBL/GenBank/DDBJ databases">
        <title>Tepidicaulis marinum gen. nov., sp. nov., a novel marine bacterium denitrifying nitrate to nitrous oxide strictly under microaerobic conditions.</title>
        <authorList>
            <person name="Takeuchi M."/>
            <person name="Yamagishi T."/>
            <person name="Kamagata Y."/>
            <person name="Oshima K."/>
            <person name="Hattori M."/>
            <person name="Katayama T."/>
            <person name="Hanada S."/>
            <person name="Tamaki H."/>
            <person name="Marumo K."/>
            <person name="Maeda H."/>
            <person name="Nedachi M."/>
            <person name="Iwasaki W."/>
            <person name="Suwa Y."/>
            <person name="Sakata S."/>
        </authorList>
    </citation>
    <scope>NUCLEOTIDE SEQUENCE [LARGE SCALE GENOMIC DNA]</scope>
    <source>
        <strain evidence="6 7">MA2</strain>
    </source>
</reference>
<dbReference type="EMBL" id="BBIO01000004">
    <property type="protein sequence ID" value="GAK44508.1"/>
    <property type="molecule type" value="Genomic_DNA"/>
</dbReference>
<dbReference type="GO" id="GO:0016020">
    <property type="term" value="C:membrane"/>
    <property type="evidence" value="ECO:0007669"/>
    <property type="project" value="UniProtKB-SubCell"/>
</dbReference>
<feature type="transmembrane region" description="Helical" evidence="5">
    <location>
        <begin position="37"/>
        <end position="58"/>
    </location>
</feature>